<dbReference type="InterPro" id="IPR036890">
    <property type="entry name" value="HATPase_C_sf"/>
</dbReference>
<sequence>MPIHAEIVRLRVEAPLRILNYSIEYIDNTSGLMQNEVTALHMSPEHLLWIGTQQGLFRYSGRRLKAFLPQNDSLMNGVRILDFYRTRSNRILALNEYYQYSLLSEDQRTLTNQNEDNRGYLFFRHGSVGESDLIRWHGYHQYLVDSNRYYFDNDGESSALYYNDGYGMEEVPYKLTVFSREHLMVFGESMYVLQDDGAIIRINGLLVDTIGSVPDLVRPQKWTEDPLLSQMLWNAAENKAYLYRKGELYQFYPNEKEGLHLQLIARGIPKGEYSACVYSKEDARIFLGTRKKGLMIMSPLFIRQVVTDSTCAAGVPNYTLAAIGRDSVLSTLGILYSNSKVECEAFYGAYSGLLGFNSSLKQIYAVEEPSRPLLIDLENGDRRYLKVPVDSANVRTGHIIQRRGDVYMFIESIGLMRLEGDSLVCLASVPADKGEVNYAGQLFFLNDSTVWMLYGFKAQMVIFDLKTREGRVVRISEREDFNSRFLYRIGDKVLLTTYGKGIYVWENEHWSKLDLKGNLAMEACHGIRQVGDCLLFSTNQGLYVSPKELFEAYLDDQIPFPTFTAFSAHDGLRNFEFNGGGTSEPIISNLDGKFVIPNPDGVTYLDGDFKSFMPRYHAELILEEVYVDGQNLSIIENAELPPLFSNLMVKLLNPYYGDEENSPVYYRVPELNSEWREIDFEKGLLFDRLPSNGSYSLEIYMPFMPKQARIFRVWQFSVGPRFHETLAFFLIMGLVALFLILGLFELVQRRNRAYQQRLKDEIEKRTEEIARNNVSLAHTVADLQESRQQLNRAIGLRDRMITIFSHDIRGPLRFMADVAFDIKEKTQAKGMEDLSRDLEILSTSTRGAYETANTILEWIRNQDLKDSENQFPLGKAVDQVLDRKAAELMKYRILVDWDLKQDFLIATRPKALEIVVENIVENAIKYCAHKIWIRIFEEDQRICLEVTDDGPGIQDQKRLNAINSGVAVRSKGGQRGAVGLGVGLPMVREIIGQLNGTLLFQNAAGKGLQVRVCLPFYAELNE</sequence>
<evidence type="ECO:0000313" key="7">
    <source>
        <dbReference type="Proteomes" id="UP000516305"/>
    </source>
</evidence>
<evidence type="ECO:0000256" key="2">
    <source>
        <dbReference type="ARBA" id="ARBA00012438"/>
    </source>
</evidence>
<keyword evidence="4" id="KW-0472">Membrane</keyword>
<evidence type="ECO:0000259" key="5">
    <source>
        <dbReference type="PROSITE" id="PS50109"/>
    </source>
</evidence>
<keyword evidence="6" id="KW-0808">Transferase</keyword>
<evidence type="ECO:0000256" key="1">
    <source>
        <dbReference type="ARBA" id="ARBA00000085"/>
    </source>
</evidence>
<dbReference type="Gene3D" id="2.130.10.10">
    <property type="entry name" value="YVTN repeat-like/Quinoprotein amine dehydrogenase"/>
    <property type="match status" value="1"/>
</dbReference>
<dbReference type="Gene3D" id="3.30.565.10">
    <property type="entry name" value="Histidine kinase-like ATPase, C-terminal domain"/>
    <property type="match status" value="1"/>
</dbReference>
<keyword evidence="4" id="KW-1133">Transmembrane helix</keyword>
<dbReference type="PROSITE" id="PS50109">
    <property type="entry name" value="HIS_KIN"/>
    <property type="match status" value="1"/>
</dbReference>
<dbReference type="SMART" id="SM00387">
    <property type="entry name" value="HATPase_c"/>
    <property type="match status" value="1"/>
</dbReference>
<reference evidence="6 7" key="1">
    <citation type="submission" date="2020-08" db="EMBL/GenBank/DDBJ databases">
        <title>Croceimicrobium hydrocarbonivorans gen. nov., sp. nov., a novel marine bacterium isolated from a bacterial consortium that degrades polyethylene terephthalate.</title>
        <authorList>
            <person name="Liu R."/>
        </authorList>
    </citation>
    <scope>NUCLEOTIDE SEQUENCE [LARGE SCALE GENOMIC DNA]</scope>
    <source>
        <strain evidence="6 7">A20-9</strain>
    </source>
</reference>
<dbReference type="RefSeq" id="WP_210757632.1">
    <property type="nucleotide sequence ID" value="NZ_CP060139.1"/>
</dbReference>
<dbReference type="EC" id="2.7.13.3" evidence="2"/>
<feature type="domain" description="Histidine kinase" evidence="5">
    <location>
        <begin position="803"/>
        <end position="1018"/>
    </location>
</feature>
<proteinExistence type="predicted"/>
<dbReference type="InterPro" id="IPR015943">
    <property type="entry name" value="WD40/YVTN_repeat-like_dom_sf"/>
</dbReference>
<dbReference type="InterPro" id="IPR005467">
    <property type="entry name" value="His_kinase_dom"/>
</dbReference>
<dbReference type="Pfam" id="PF02518">
    <property type="entry name" value="HATPase_c"/>
    <property type="match status" value="1"/>
</dbReference>
<evidence type="ECO:0000256" key="3">
    <source>
        <dbReference type="ARBA" id="ARBA00022553"/>
    </source>
</evidence>
<dbReference type="Proteomes" id="UP000516305">
    <property type="component" value="Chromosome"/>
</dbReference>
<gene>
    <name evidence="6" type="ORF">H4K34_11995</name>
</gene>
<feature type="transmembrane region" description="Helical" evidence="4">
    <location>
        <begin position="726"/>
        <end position="747"/>
    </location>
</feature>
<keyword evidence="6" id="KW-0418">Kinase</keyword>
<dbReference type="PANTHER" id="PTHR43547">
    <property type="entry name" value="TWO-COMPONENT HISTIDINE KINASE"/>
    <property type="match status" value="1"/>
</dbReference>
<keyword evidence="7" id="KW-1185">Reference proteome</keyword>
<dbReference type="GO" id="GO:0000155">
    <property type="term" value="F:phosphorelay sensor kinase activity"/>
    <property type="evidence" value="ECO:0007669"/>
    <property type="project" value="InterPro"/>
</dbReference>
<dbReference type="SUPFAM" id="SSF55874">
    <property type="entry name" value="ATPase domain of HSP90 chaperone/DNA topoisomerase II/histidine kinase"/>
    <property type="match status" value="1"/>
</dbReference>
<protein>
    <recommendedName>
        <fullName evidence="2">histidine kinase</fullName>
        <ecNumber evidence="2">2.7.13.3</ecNumber>
    </recommendedName>
</protein>
<accession>A0A7H0VBJ8</accession>
<dbReference type="InterPro" id="IPR036097">
    <property type="entry name" value="HisK_dim/P_sf"/>
</dbReference>
<dbReference type="InterPro" id="IPR004358">
    <property type="entry name" value="Sig_transdc_His_kin-like_C"/>
</dbReference>
<comment type="catalytic activity">
    <reaction evidence="1">
        <text>ATP + protein L-histidine = ADP + protein N-phospho-L-histidine.</text>
        <dbReference type="EC" id="2.7.13.3"/>
    </reaction>
</comment>
<dbReference type="AlphaFoldDB" id="A0A7H0VBJ8"/>
<organism evidence="6 7">
    <name type="scientific">Croceimicrobium hydrocarbonivorans</name>
    <dbReference type="NCBI Taxonomy" id="2761580"/>
    <lineage>
        <taxon>Bacteria</taxon>
        <taxon>Pseudomonadati</taxon>
        <taxon>Bacteroidota</taxon>
        <taxon>Flavobacteriia</taxon>
        <taxon>Flavobacteriales</taxon>
        <taxon>Owenweeksiaceae</taxon>
        <taxon>Croceimicrobium</taxon>
    </lineage>
</organism>
<keyword evidence="4" id="KW-0812">Transmembrane</keyword>
<name>A0A7H0VBJ8_9FLAO</name>
<dbReference type="PANTHER" id="PTHR43547:SF2">
    <property type="entry name" value="HYBRID SIGNAL TRANSDUCTION HISTIDINE KINASE C"/>
    <property type="match status" value="1"/>
</dbReference>
<dbReference type="KEGG" id="chyd:H4K34_11995"/>
<dbReference type="PRINTS" id="PR00344">
    <property type="entry name" value="BCTRLSENSOR"/>
</dbReference>
<dbReference type="EMBL" id="CP060139">
    <property type="protein sequence ID" value="QNR23096.1"/>
    <property type="molecule type" value="Genomic_DNA"/>
</dbReference>
<dbReference type="InterPro" id="IPR003594">
    <property type="entry name" value="HATPase_dom"/>
</dbReference>
<evidence type="ECO:0000256" key="4">
    <source>
        <dbReference type="SAM" id="Phobius"/>
    </source>
</evidence>
<evidence type="ECO:0000313" key="6">
    <source>
        <dbReference type="EMBL" id="QNR23096.1"/>
    </source>
</evidence>
<dbReference type="SUPFAM" id="SSF47384">
    <property type="entry name" value="Homodimeric domain of signal transducing histidine kinase"/>
    <property type="match status" value="1"/>
</dbReference>
<keyword evidence="3" id="KW-0597">Phosphoprotein</keyword>